<evidence type="ECO:0000256" key="7">
    <source>
        <dbReference type="RuleBase" id="RU363032"/>
    </source>
</evidence>
<evidence type="ECO:0000313" key="11">
    <source>
        <dbReference type="Proteomes" id="UP000216107"/>
    </source>
</evidence>
<keyword evidence="6 7" id="KW-0472">Membrane</keyword>
<dbReference type="Proteomes" id="UP000216107">
    <property type="component" value="Unassembled WGS sequence"/>
</dbReference>
<keyword evidence="5 7" id="KW-1133">Transmembrane helix</keyword>
<feature type="transmembrane region" description="Helical" evidence="7">
    <location>
        <begin position="183"/>
        <end position="202"/>
    </location>
</feature>
<protein>
    <submittedName>
        <fullName evidence="10">Sugar ABC transporter permease</fullName>
    </submittedName>
</protein>
<dbReference type="GO" id="GO:0055085">
    <property type="term" value="P:transmembrane transport"/>
    <property type="evidence" value="ECO:0007669"/>
    <property type="project" value="InterPro"/>
</dbReference>
<keyword evidence="4 7" id="KW-0812">Transmembrane</keyword>
<evidence type="ECO:0000256" key="6">
    <source>
        <dbReference type="ARBA" id="ARBA00023136"/>
    </source>
</evidence>
<dbReference type="Pfam" id="PF00528">
    <property type="entry name" value="BPD_transp_1"/>
    <property type="match status" value="1"/>
</dbReference>
<dbReference type="PANTHER" id="PTHR43227:SF11">
    <property type="entry name" value="BLL4140 PROTEIN"/>
    <property type="match status" value="1"/>
</dbReference>
<evidence type="ECO:0000256" key="4">
    <source>
        <dbReference type="ARBA" id="ARBA00022692"/>
    </source>
</evidence>
<dbReference type="SUPFAM" id="SSF161098">
    <property type="entry name" value="MetI-like"/>
    <property type="match status" value="1"/>
</dbReference>
<evidence type="ECO:0000313" key="9">
    <source>
        <dbReference type="EMBL" id="KAF7600766.1"/>
    </source>
</evidence>
<dbReference type="GO" id="GO:0005886">
    <property type="term" value="C:plasma membrane"/>
    <property type="evidence" value="ECO:0007669"/>
    <property type="project" value="UniProtKB-SubCell"/>
</dbReference>
<accession>A0A272ESB1</accession>
<comment type="caution">
    <text evidence="10">The sequence shown here is derived from an EMBL/GenBank/DDBJ whole genome shotgun (WGS) entry which is preliminary data.</text>
</comment>
<feature type="transmembrane region" description="Helical" evidence="7">
    <location>
        <begin position="214"/>
        <end position="232"/>
    </location>
</feature>
<dbReference type="OrthoDB" id="8585214at2"/>
<organism evidence="10 11">
    <name type="scientific">Candidatus Dactylopiibacterium carminicum</name>
    <dbReference type="NCBI Taxonomy" id="857335"/>
    <lineage>
        <taxon>Bacteria</taxon>
        <taxon>Pseudomonadati</taxon>
        <taxon>Pseudomonadota</taxon>
        <taxon>Betaproteobacteria</taxon>
        <taxon>Rhodocyclales</taxon>
        <taxon>Rhodocyclaceae</taxon>
        <taxon>Candidatus Dactylopiibacterium</taxon>
    </lineage>
</organism>
<dbReference type="InterPro" id="IPR050809">
    <property type="entry name" value="UgpAE/MalFG_permease"/>
</dbReference>
<dbReference type="PROSITE" id="PS50928">
    <property type="entry name" value="ABC_TM1"/>
    <property type="match status" value="1"/>
</dbReference>
<dbReference type="Gene3D" id="1.10.3720.10">
    <property type="entry name" value="MetI-like"/>
    <property type="match status" value="1"/>
</dbReference>
<reference evidence="10 11" key="2">
    <citation type="submission" date="2017-07" db="EMBL/GenBank/DDBJ databases">
        <title>Candidatus Dactylopiibacterium carminicum, a nitrogen-fixing symbiont of the cochineal insect Dactylopius coccus and Dactylopius opuntiae (Hemiptera: Coccoidea: Dactylopiidae).</title>
        <authorList>
            <person name="Vera A."/>
        </authorList>
    </citation>
    <scope>NUCLEOTIDE SEQUENCE [LARGE SCALE GENOMIC DNA]</scope>
    <source>
        <strain evidence="10 11">NFDCM</strain>
    </source>
</reference>
<evidence type="ECO:0000256" key="3">
    <source>
        <dbReference type="ARBA" id="ARBA00022475"/>
    </source>
</evidence>
<sequence>MRQGWQAALKDLRRDWLLYAMLAPTLIWFLVFLYMPLDGLQLAFKQYSAWKGIDGSPWVGFAHFVTLFQSEQFLRAVGNTLIISAYSIVLAFPVPILLALMINEVQSQRYRKAVQTIVYLPHFISVVIVAGIVVAFLSPTTGVVNNALEFLGLDRIYFLTRPEWFRSIFIGSNIWKEAGFDSIVFLAAIMSINPALYESAQVDGASRWQMMTRITLPCIVPTIAVLLVIRLGRVLEVGFEYIILLYQPSTFETADVISTYIYRQGLQGARYDLATAAGVFNAVVALVLVLVANRLSRRITRTGVF</sequence>
<dbReference type="PANTHER" id="PTHR43227">
    <property type="entry name" value="BLL4140 PROTEIN"/>
    <property type="match status" value="1"/>
</dbReference>
<keyword evidence="2 7" id="KW-0813">Transport</keyword>
<dbReference type="EMBL" id="MDUX01000002">
    <property type="protein sequence ID" value="KAF7600766.1"/>
    <property type="molecule type" value="Genomic_DNA"/>
</dbReference>
<reference evidence="9 12" key="1">
    <citation type="submission" date="2016-08" db="EMBL/GenBank/DDBJ databases">
        <title>Candidatus Dactylopiibacterium carminicum genome sequence.</title>
        <authorList>
            <person name="Ramirez-Puebla S.T."/>
            <person name="Ormeno-Orrillo E."/>
            <person name="Vera-Ponce De Leon A."/>
            <person name="Luis L."/>
            <person name="Sanchez-Flores A."/>
            <person name="Monica R."/>
            <person name="Martinez-Romero E."/>
        </authorList>
    </citation>
    <scope>NUCLEOTIDE SEQUENCE [LARGE SCALE GENOMIC DNA]</scope>
    <source>
        <strain evidence="9">END1</strain>
    </source>
</reference>
<evidence type="ECO:0000256" key="1">
    <source>
        <dbReference type="ARBA" id="ARBA00004651"/>
    </source>
</evidence>
<evidence type="ECO:0000313" key="10">
    <source>
        <dbReference type="EMBL" id="PAS93003.1"/>
    </source>
</evidence>
<dbReference type="EMBL" id="NMRN01000025">
    <property type="protein sequence ID" value="PAS93003.1"/>
    <property type="molecule type" value="Genomic_DNA"/>
</dbReference>
<comment type="similarity">
    <text evidence="7">Belongs to the binding-protein-dependent transport system permease family.</text>
</comment>
<feature type="transmembrane region" description="Helical" evidence="7">
    <location>
        <begin position="273"/>
        <end position="292"/>
    </location>
</feature>
<feature type="transmembrane region" description="Helical" evidence="7">
    <location>
        <begin position="117"/>
        <end position="138"/>
    </location>
</feature>
<evidence type="ECO:0000256" key="2">
    <source>
        <dbReference type="ARBA" id="ARBA00022448"/>
    </source>
</evidence>
<dbReference type="Proteomes" id="UP000623509">
    <property type="component" value="Unassembled WGS sequence"/>
</dbReference>
<feature type="transmembrane region" description="Helical" evidence="7">
    <location>
        <begin position="16"/>
        <end position="35"/>
    </location>
</feature>
<dbReference type="InterPro" id="IPR035906">
    <property type="entry name" value="MetI-like_sf"/>
</dbReference>
<gene>
    <name evidence="9" type="ORF">BGI27_00830</name>
    <name evidence="10" type="ORF">CGU29_09415</name>
</gene>
<evidence type="ECO:0000256" key="5">
    <source>
        <dbReference type="ARBA" id="ARBA00022989"/>
    </source>
</evidence>
<name>A0A272ESB1_9RHOO</name>
<proteinExistence type="inferred from homology"/>
<keyword evidence="3" id="KW-1003">Cell membrane</keyword>
<feature type="domain" description="ABC transmembrane type-1" evidence="8">
    <location>
        <begin position="77"/>
        <end position="292"/>
    </location>
</feature>
<dbReference type="CDD" id="cd06261">
    <property type="entry name" value="TM_PBP2"/>
    <property type="match status" value="1"/>
</dbReference>
<dbReference type="InterPro" id="IPR000515">
    <property type="entry name" value="MetI-like"/>
</dbReference>
<keyword evidence="12" id="KW-1185">Reference proteome</keyword>
<evidence type="ECO:0000313" key="12">
    <source>
        <dbReference type="Proteomes" id="UP000623509"/>
    </source>
</evidence>
<evidence type="ECO:0000259" key="8">
    <source>
        <dbReference type="PROSITE" id="PS50928"/>
    </source>
</evidence>
<dbReference type="AlphaFoldDB" id="A0A272ESB1"/>
<comment type="subcellular location">
    <subcellularLocation>
        <location evidence="1 7">Cell membrane</location>
        <topology evidence="1 7">Multi-pass membrane protein</topology>
    </subcellularLocation>
</comment>
<feature type="transmembrane region" description="Helical" evidence="7">
    <location>
        <begin position="81"/>
        <end position="105"/>
    </location>
</feature>